<dbReference type="GO" id="GO:0030246">
    <property type="term" value="F:carbohydrate binding"/>
    <property type="evidence" value="ECO:0007669"/>
    <property type="project" value="InterPro"/>
</dbReference>
<gene>
    <name evidence="6" type="ORF">S03H2_43131</name>
</gene>
<comment type="caution">
    <text evidence="6">The sequence shown here is derived from an EMBL/GenBank/DDBJ whole genome shotgun (WGS) entry which is preliminary data.</text>
</comment>
<evidence type="ECO:0000259" key="5">
    <source>
        <dbReference type="SMART" id="SM01038"/>
    </source>
</evidence>
<reference evidence="6" key="1">
    <citation type="journal article" date="2014" name="Front. Microbiol.">
        <title>High frequency of phylogenetically diverse reductive dehalogenase-homologous genes in deep subseafloor sedimentary metagenomes.</title>
        <authorList>
            <person name="Kawai M."/>
            <person name="Futagami T."/>
            <person name="Toyoda A."/>
            <person name="Takaki Y."/>
            <person name="Nishi S."/>
            <person name="Hori S."/>
            <person name="Arai W."/>
            <person name="Tsubouchi T."/>
            <person name="Morono Y."/>
            <person name="Uchiyama I."/>
            <person name="Ito T."/>
            <person name="Fujiyama A."/>
            <person name="Inagaki F."/>
            <person name="Takami H."/>
        </authorList>
    </citation>
    <scope>NUCLEOTIDE SEQUENCE</scope>
    <source>
        <strain evidence="6">Expedition CK06-06</strain>
    </source>
</reference>
<feature type="non-terminal residue" evidence="6">
    <location>
        <position position="270"/>
    </location>
</feature>
<accession>X1IP41</accession>
<evidence type="ECO:0000256" key="3">
    <source>
        <dbReference type="ARBA" id="ARBA00022801"/>
    </source>
</evidence>
<dbReference type="SMART" id="SM01038">
    <property type="entry name" value="Bgal_small_N"/>
    <property type="match status" value="1"/>
</dbReference>
<evidence type="ECO:0000256" key="1">
    <source>
        <dbReference type="ARBA" id="ARBA00001412"/>
    </source>
</evidence>
<name>X1IP41_9ZZZZ</name>
<dbReference type="SUPFAM" id="SSF49303">
    <property type="entry name" value="beta-Galactosidase/glucuronidase domain"/>
    <property type="match status" value="1"/>
</dbReference>
<protein>
    <recommendedName>
        <fullName evidence="2">beta-galactosidase</fullName>
        <ecNumber evidence="2">3.2.1.23</ecNumber>
    </recommendedName>
</protein>
<dbReference type="InterPro" id="IPR011013">
    <property type="entry name" value="Gal_mutarotase_sf_dom"/>
</dbReference>
<dbReference type="GO" id="GO:0009341">
    <property type="term" value="C:beta-galactosidase complex"/>
    <property type="evidence" value="ECO:0007669"/>
    <property type="project" value="InterPro"/>
</dbReference>
<evidence type="ECO:0000256" key="4">
    <source>
        <dbReference type="ARBA" id="ARBA00023295"/>
    </source>
</evidence>
<keyword evidence="3" id="KW-0378">Hydrolase</keyword>
<comment type="catalytic activity">
    <reaction evidence="1">
        <text>Hydrolysis of terminal non-reducing beta-D-galactose residues in beta-D-galactosides.</text>
        <dbReference type="EC" id="3.2.1.23"/>
    </reaction>
</comment>
<evidence type="ECO:0000256" key="2">
    <source>
        <dbReference type="ARBA" id="ARBA00012756"/>
    </source>
</evidence>
<sequence length="270" mass="31289">EIFNRYDFTNLNKVEMKWTIMGDDELITEGKYLHLDIPPRRSKAIKLPFPEIKPLPGMEYFLKLSFTLKDEAPPISKGYEVAWEQFKLPFYEPGPKIDLSRLPKLLLDKKGEFFQIKGENFTIAVYKNTGEITSYVFQGTELIKTGPMPNFWRAPTDNDFGWGMPRRLGVWREAGDKRITDKLTAEQISAQEIQIDLVSTLPTASSKYYTTYRIFSSGDIIINNSFEPANTNLPEMPRFGMKMTLPVEFENITWYGRGPHENYWDRKTGA</sequence>
<dbReference type="InterPro" id="IPR050347">
    <property type="entry name" value="Bact_Beta-galactosidase"/>
</dbReference>
<feature type="non-terminal residue" evidence="6">
    <location>
        <position position="1"/>
    </location>
</feature>
<proteinExistence type="predicted"/>
<dbReference type="SUPFAM" id="SSF74650">
    <property type="entry name" value="Galactose mutarotase-like"/>
    <property type="match status" value="1"/>
</dbReference>
<dbReference type="Gene3D" id="2.70.98.10">
    <property type="match status" value="1"/>
</dbReference>
<dbReference type="AlphaFoldDB" id="X1IP41"/>
<dbReference type="EMBL" id="BARU01026878">
    <property type="protein sequence ID" value="GAH67899.1"/>
    <property type="molecule type" value="Genomic_DNA"/>
</dbReference>
<dbReference type="EC" id="3.2.1.23" evidence="2"/>
<dbReference type="Gene3D" id="2.60.40.10">
    <property type="entry name" value="Immunoglobulins"/>
    <property type="match status" value="1"/>
</dbReference>
<dbReference type="Pfam" id="PF02929">
    <property type="entry name" value="Bgal_small_N"/>
    <property type="match status" value="1"/>
</dbReference>
<dbReference type="InterPro" id="IPR014718">
    <property type="entry name" value="GH-type_carb-bd"/>
</dbReference>
<evidence type="ECO:0000313" key="6">
    <source>
        <dbReference type="EMBL" id="GAH67899.1"/>
    </source>
</evidence>
<dbReference type="GO" id="GO:0004565">
    <property type="term" value="F:beta-galactosidase activity"/>
    <property type="evidence" value="ECO:0007669"/>
    <property type="project" value="UniProtKB-EC"/>
</dbReference>
<dbReference type="PANTHER" id="PTHR46323:SF2">
    <property type="entry name" value="BETA-GALACTOSIDASE"/>
    <property type="match status" value="1"/>
</dbReference>
<dbReference type="InterPro" id="IPR032312">
    <property type="entry name" value="LacZ_4"/>
</dbReference>
<dbReference type="PANTHER" id="PTHR46323">
    <property type="entry name" value="BETA-GALACTOSIDASE"/>
    <property type="match status" value="1"/>
</dbReference>
<keyword evidence="4" id="KW-0326">Glycosidase</keyword>
<dbReference type="GO" id="GO:0005990">
    <property type="term" value="P:lactose catabolic process"/>
    <property type="evidence" value="ECO:0007669"/>
    <property type="project" value="TreeGrafter"/>
</dbReference>
<feature type="domain" description="Beta galactosidase small chain/" evidence="5">
    <location>
        <begin position="115"/>
        <end position="270"/>
    </location>
</feature>
<organism evidence="6">
    <name type="scientific">marine sediment metagenome</name>
    <dbReference type="NCBI Taxonomy" id="412755"/>
    <lineage>
        <taxon>unclassified sequences</taxon>
        <taxon>metagenomes</taxon>
        <taxon>ecological metagenomes</taxon>
    </lineage>
</organism>
<dbReference type="Pfam" id="PF16353">
    <property type="entry name" value="LacZ_4"/>
    <property type="match status" value="1"/>
</dbReference>
<dbReference type="InterPro" id="IPR036156">
    <property type="entry name" value="Beta-gal/glucu_dom_sf"/>
</dbReference>
<dbReference type="InterPro" id="IPR004199">
    <property type="entry name" value="B-gal_small/dom_5"/>
</dbReference>
<dbReference type="InterPro" id="IPR013783">
    <property type="entry name" value="Ig-like_fold"/>
</dbReference>